<evidence type="ECO:0000313" key="9">
    <source>
        <dbReference type="Proteomes" id="UP000887565"/>
    </source>
</evidence>
<accession>A0A915J551</accession>
<evidence type="ECO:0000256" key="2">
    <source>
        <dbReference type="ARBA" id="ARBA00022692"/>
    </source>
</evidence>
<feature type="transmembrane region" description="Helical" evidence="7">
    <location>
        <begin position="867"/>
        <end position="888"/>
    </location>
</feature>
<feature type="transmembrane region" description="Helical" evidence="7">
    <location>
        <begin position="839"/>
        <end position="861"/>
    </location>
</feature>
<evidence type="ECO:0000256" key="7">
    <source>
        <dbReference type="SAM" id="Phobius"/>
    </source>
</evidence>
<dbReference type="PANTHER" id="PTHR45951">
    <property type="entry name" value="PROTEIN DISPATCHED-RELATED"/>
    <property type="match status" value="1"/>
</dbReference>
<dbReference type="AlphaFoldDB" id="A0A915J551"/>
<dbReference type="SUPFAM" id="SSF82866">
    <property type="entry name" value="Multidrug efflux transporter AcrB transmembrane domain"/>
    <property type="match status" value="2"/>
</dbReference>
<sequence length="955" mass="110056">MEEQRSSGYWTKTCDFLESIIDSYCSVIVNYPVWVMIVTGVVSAGLSIAGFLYGTLPEFSDPKIGFETRNTEWSPRVVTWQILEQQLSLHPRSGRNYFRQLDKLNRRRRDQPFDDHILSSLLSDGVFSGPCLQLGYPFKEAQYFAHVVLESSNTQNLFTVETMKEMCRFQDQLNSTFDPLRPYIKYPHFWSLPNYLTCLSDRNHCDQLTEADLDDRVKNLAVCQSYVDQIFRCYDPEIQTEDETCQENLPQICRSKFYRDLFFFILSKNSNFVKNFNSTGPIYLNLVLPVMQLTSYEYQNIKGANFEKMRKILDGIRIKSSELKNLRLKGLNLGIKLNLYGETLIQDSKFVLIAAILATTICIFYSGSLFYSTSVGLSLLYSVGLAYFFYSTVFRIDFFPFINLLVVVLLVGIGADNTFVLKHIFDDALSSTTRIECPDNHDPRKYANLRRAIARASKSMFITNATTAAAFYANYVSDVIVMKCFALFAGTTMICNYFLIITYLPASLVVLDKYIEPKMKYLNNYKIKVSKLGIYFARKILYRIVDRFKLLWLLIFPILFLFSTIVVFHEPGLGLPTKNPILLFKRSNPMEWYDDHKEDYFFFADSFQSNRIYLEIFWGFDAKDNYIPLLNPEILRPKNINLTLDSKFNLSLEKLQILGDFYTNLQNSSRISPSKAHTFSFYKQFIEWSKRQTCVRKSDICCNYTHPYFQESKFLNACLVQGSRVMDVWGDGPIFDSRSVGEYVPGYYMTSRTIYNSSLLYVDMKIFFDEINQEISELWRKANNGGKVDFQFWWVTYDYYTTLWYDLQHSLLYGTPVSIVVSIFVALSVAILATRTFLLSLLSVVTICGVIITTVACLVLFGWKLNIVESTIIILTAGLSFDFTLLYAAAYKITTAVSGDDDLENAQRDRVSRTLDLMSLPVLLSCLTTVSAGFCMLPSETMAYIEIGLFMIIIT</sequence>
<comment type="similarity">
    <text evidence="6">Belongs to the dispatched family.</text>
</comment>
<proteinExistence type="inferred from homology"/>
<dbReference type="GO" id="GO:0007224">
    <property type="term" value="P:smoothened signaling pathway"/>
    <property type="evidence" value="ECO:0007669"/>
    <property type="project" value="TreeGrafter"/>
</dbReference>
<evidence type="ECO:0000256" key="1">
    <source>
        <dbReference type="ARBA" id="ARBA00004141"/>
    </source>
</evidence>
<protein>
    <submittedName>
        <fullName evidence="10">SSD domain-containing protein</fullName>
    </submittedName>
</protein>
<keyword evidence="9" id="KW-1185">Reference proteome</keyword>
<feature type="transmembrane region" description="Helical" evidence="7">
    <location>
        <begin position="33"/>
        <end position="53"/>
    </location>
</feature>
<keyword evidence="3 7" id="KW-1133">Transmembrane helix</keyword>
<keyword evidence="4 7" id="KW-0472">Membrane</keyword>
<dbReference type="GO" id="GO:0016020">
    <property type="term" value="C:membrane"/>
    <property type="evidence" value="ECO:0007669"/>
    <property type="project" value="UniProtKB-SubCell"/>
</dbReference>
<evidence type="ECO:0000256" key="3">
    <source>
        <dbReference type="ARBA" id="ARBA00022989"/>
    </source>
</evidence>
<evidence type="ECO:0000256" key="5">
    <source>
        <dbReference type="ARBA" id="ARBA00023180"/>
    </source>
</evidence>
<dbReference type="PROSITE" id="PS50156">
    <property type="entry name" value="SSD"/>
    <property type="match status" value="1"/>
</dbReference>
<name>A0A915J551_ROMCU</name>
<dbReference type="OMA" id="IDRTPCC"/>
<dbReference type="WBParaSite" id="nRc.2.0.1.t20848-RA">
    <property type="protein sequence ID" value="nRc.2.0.1.t20848-RA"/>
    <property type="gene ID" value="nRc.2.0.1.g20848"/>
</dbReference>
<dbReference type="InterPro" id="IPR000731">
    <property type="entry name" value="SSD"/>
</dbReference>
<comment type="subcellular location">
    <subcellularLocation>
        <location evidence="1">Membrane</location>
        <topology evidence="1">Multi-pass membrane protein</topology>
    </subcellularLocation>
</comment>
<evidence type="ECO:0000313" key="10">
    <source>
        <dbReference type="WBParaSite" id="nRc.2.0.1.t20848-RA"/>
    </source>
</evidence>
<dbReference type="InterPro" id="IPR053958">
    <property type="entry name" value="HMGCR/SNAP/NPC1-like_SSD"/>
</dbReference>
<organism evidence="9 10">
    <name type="scientific">Romanomermis culicivorax</name>
    <name type="common">Nematode worm</name>
    <dbReference type="NCBI Taxonomy" id="13658"/>
    <lineage>
        <taxon>Eukaryota</taxon>
        <taxon>Metazoa</taxon>
        <taxon>Ecdysozoa</taxon>
        <taxon>Nematoda</taxon>
        <taxon>Enoplea</taxon>
        <taxon>Dorylaimia</taxon>
        <taxon>Mermithida</taxon>
        <taxon>Mermithoidea</taxon>
        <taxon>Mermithidae</taxon>
        <taxon>Romanomermis</taxon>
    </lineage>
</organism>
<keyword evidence="2 7" id="KW-0812">Transmembrane</keyword>
<dbReference type="Pfam" id="PF12349">
    <property type="entry name" value="Sterol-sensing"/>
    <property type="match status" value="1"/>
</dbReference>
<evidence type="ECO:0000259" key="8">
    <source>
        <dbReference type="PROSITE" id="PS50156"/>
    </source>
</evidence>
<dbReference type="Gene3D" id="1.20.1640.10">
    <property type="entry name" value="Multidrug efflux transporter AcrB transmembrane domain"/>
    <property type="match status" value="2"/>
</dbReference>
<feature type="transmembrane region" description="Helical" evidence="7">
    <location>
        <begin position="811"/>
        <end position="832"/>
    </location>
</feature>
<feature type="domain" description="SSD" evidence="8">
    <location>
        <begin position="374"/>
        <end position="510"/>
    </location>
</feature>
<keyword evidence="5" id="KW-0325">Glycoprotein</keyword>
<feature type="transmembrane region" description="Helical" evidence="7">
    <location>
        <begin position="401"/>
        <end position="421"/>
    </location>
</feature>
<reference evidence="10" key="1">
    <citation type="submission" date="2022-11" db="UniProtKB">
        <authorList>
            <consortium name="WormBaseParasite"/>
        </authorList>
    </citation>
    <scope>IDENTIFICATION</scope>
</reference>
<dbReference type="PANTHER" id="PTHR45951:SF3">
    <property type="entry name" value="PROTEIN DISPATCHED"/>
    <property type="match status" value="1"/>
</dbReference>
<feature type="transmembrane region" description="Helical" evidence="7">
    <location>
        <begin position="350"/>
        <end position="371"/>
    </location>
</feature>
<dbReference type="GO" id="GO:0022857">
    <property type="term" value="F:transmembrane transporter activity"/>
    <property type="evidence" value="ECO:0007669"/>
    <property type="project" value="TreeGrafter"/>
</dbReference>
<evidence type="ECO:0000256" key="4">
    <source>
        <dbReference type="ARBA" id="ARBA00023136"/>
    </source>
</evidence>
<dbReference type="Proteomes" id="UP000887565">
    <property type="component" value="Unplaced"/>
</dbReference>
<feature type="transmembrane region" description="Helical" evidence="7">
    <location>
        <begin position="485"/>
        <end position="511"/>
    </location>
</feature>
<feature type="transmembrane region" description="Helical" evidence="7">
    <location>
        <begin position="548"/>
        <end position="568"/>
    </location>
</feature>
<dbReference type="InterPro" id="IPR052081">
    <property type="entry name" value="Dispatched_Hh_regulator"/>
</dbReference>
<evidence type="ECO:0000256" key="6">
    <source>
        <dbReference type="ARBA" id="ARBA00038046"/>
    </source>
</evidence>